<accession>A0A239MHD4</accession>
<proteinExistence type="predicted"/>
<reference evidence="3" key="1">
    <citation type="submission" date="2017-06" db="EMBL/GenBank/DDBJ databases">
        <authorList>
            <person name="Varghese N."/>
            <person name="Submissions S."/>
        </authorList>
    </citation>
    <scope>NUCLEOTIDE SEQUENCE [LARGE SCALE GENOMIC DNA]</scope>
    <source>
        <strain evidence="3">JCM 23211</strain>
    </source>
</reference>
<gene>
    <name evidence="2" type="ORF">SAMN05421642_11835</name>
</gene>
<dbReference type="RefSeq" id="WP_176444477.1">
    <property type="nucleotide sequence ID" value="NZ_FZOW01000018.1"/>
</dbReference>
<keyword evidence="3" id="KW-1185">Reference proteome</keyword>
<feature type="region of interest" description="Disordered" evidence="1">
    <location>
        <begin position="25"/>
        <end position="51"/>
    </location>
</feature>
<protein>
    <submittedName>
        <fullName evidence="2">Uncharacterized protein</fullName>
    </submittedName>
</protein>
<dbReference type="Proteomes" id="UP000198327">
    <property type="component" value="Unassembled WGS sequence"/>
</dbReference>
<evidence type="ECO:0000256" key="1">
    <source>
        <dbReference type="SAM" id="MobiDB-lite"/>
    </source>
</evidence>
<sequence>MASLTQRLKTFASSPQGRKLIAQAKAYASKPENQAKLKSLGSRFTGKDTRR</sequence>
<organism evidence="2 3">
    <name type="scientific">Rhodococcoides kyotonense</name>
    <dbReference type="NCBI Taxonomy" id="398843"/>
    <lineage>
        <taxon>Bacteria</taxon>
        <taxon>Bacillati</taxon>
        <taxon>Actinomycetota</taxon>
        <taxon>Actinomycetes</taxon>
        <taxon>Mycobacteriales</taxon>
        <taxon>Nocardiaceae</taxon>
        <taxon>Rhodococcoides</taxon>
    </lineage>
</organism>
<name>A0A239MHD4_9NOCA</name>
<evidence type="ECO:0000313" key="3">
    <source>
        <dbReference type="Proteomes" id="UP000198327"/>
    </source>
</evidence>
<evidence type="ECO:0000313" key="2">
    <source>
        <dbReference type="EMBL" id="SNT41910.1"/>
    </source>
</evidence>
<dbReference type="AlphaFoldDB" id="A0A239MHD4"/>
<dbReference type="EMBL" id="FZOW01000018">
    <property type="protein sequence ID" value="SNT41910.1"/>
    <property type="molecule type" value="Genomic_DNA"/>
</dbReference>